<dbReference type="Pfam" id="PF11148">
    <property type="entry name" value="DUF2922"/>
    <property type="match status" value="1"/>
</dbReference>
<proteinExistence type="predicted"/>
<dbReference type="EMBL" id="JAAAMQ010000001">
    <property type="protein sequence ID" value="NBA10679.1"/>
    <property type="molecule type" value="Genomic_DNA"/>
</dbReference>
<evidence type="ECO:0000313" key="2">
    <source>
        <dbReference type="Proteomes" id="UP000719917"/>
    </source>
</evidence>
<name>A0AAJ3DA47_WEICO</name>
<dbReference type="AlphaFoldDB" id="A0AAJ3DA47"/>
<accession>A0AAJ3DA47</accession>
<dbReference type="Proteomes" id="UP000719917">
    <property type="component" value="Unassembled WGS sequence"/>
</dbReference>
<evidence type="ECO:0000313" key="1">
    <source>
        <dbReference type="EMBL" id="NBA10679.1"/>
    </source>
</evidence>
<sequence>MTKVLKMVFESTNAEKPNQTSILKMADIDESLTSERVAAEMAKLASFNFIVDGKGQVRFGKPKSASLVTTEKRPVF</sequence>
<protein>
    <submittedName>
        <fullName evidence="1">DUF2922 family protein</fullName>
    </submittedName>
</protein>
<dbReference type="InterPro" id="IPR021321">
    <property type="entry name" value="DUF2922"/>
</dbReference>
<reference evidence="1" key="1">
    <citation type="submission" date="2020-01" db="EMBL/GenBank/DDBJ databases">
        <title>First Reported Case and Whole Genome of Weissella confusa in an Equid.</title>
        <authorList>
            <person name="Little S.V."/>
            <person name="Lawhon S.D."/>
        </authorList>
    </citation>
    <scope>NUCLEOTIDE SEQUENCE</scope>
    <source>
        <strain evidence="1">718955</strain>
    </source>
</reference>
<comment type="caution">
    <text evidence="1">The sequence shown here is derived from an EMBL/GenBank/DDBJ whole genome shotgun (WGS) entry which is preliminary data.</text>
</comment>
<organism evidence="1 2">
    <name type="scientific">Weissella confusa</name>
    <name type="common">Lactobacillus confusus</name>
    <dbReference type="NCBI Taxonomy" id="1583"/>
    <lineage>
        <taxon>Bacteria</taxon>
        <taxon>Bacillati</taxon>
        <taxon>Bacillota</taxon>
        <taxon>Bacilli</taxon>
        <taxon>Lactobacillales</taxon>
        <taxon>Lactobacillaceae</taxon>
        <taxon>Weissella</taxon>
    </lineage>
</organism>
<gene>
    <name evidence="1" type="ORF">GTU77_00355</name>
</gene>
<dbReference type="RefSeq" id="WP_135797088.1">
    <property type="nucleotide sequence ID" value="NZ_CP027565.1"/>
</dbReference>